<sequence>MADLFSSRSAKSFIVLSIFVSSTQQLQMEVQHKLLQMPCCASTISLEAYRLNQSGDLSVPPEATDEFCNGACLSETQGLLDCIDNFVSGFLFYNKATTQDIRDTLHSACSYSIQRGNFNVGEYIQRDTSDSLGLLKPARLRAFVLVICWMFFNPRMNKII</sequence>
<name>A0ACB7WZX6_9ERIC</name>
<accession>A0ACB7WZX6</accession>
<protein>
    <submittedName>
        <fullName evidence="1">Uncharacterized protein</fullName>
    </submittedName>
</protein>
<reference evidence="1 2" key="1">
    <citation type="journal article" date="2021" name="Hortic Res">
        <title>High-quality reference genome and annotation aids understanding of berry development for evergreen blueberry (Vaccinium darrowii).</title>
        <authorList>
            <person name="Yu J."/>
            <person name="Hulse-Kemp A.M."/>
            <person name="Babiker E."/>
            <person name="Staton M."/>
        </authorList>
    </citation>
    <scope>NUCLEOTIDE SEQUENCE [LARGE SCALE GENOMIC DNA]</scope>
    <source>
        <strain evidence="2">cv. NJ 8807/NJ 8810</strain>
        <tissue evidence="1">Young leaf</tissue>
    </source>
</reference>
<keyword evidence="2" id="KW-1185">Reference proteome</keyword>
<organism evidence="1 2">
    <name type="scientific">Vaccinium darrowii</name>
    <dbReference type="NCBI Taxonomy" id="229202"/>
    <lineage>
        <taxon>Eukaryota</taxon>
        <taxon>Viridiplantae</taxon>
        <taxon>Streptophyta</taxon>
        <taxon>Embryophyta</taxon>
        <taxon>Tracheophyta</taxon>
        <taxon>Spermatophyta</taxon>
        <taxon>Magnoliopsida</taxon>
        <taxon>eudicotyledons</taxon>
        <taxon>Gunneridae</taxon>
        <taxon>Pentapetalae</taxon>
        <taxon>asterids</taxon>
        <taxon>Ericales</taxon>
        <taxon>Ericaceae</taxon>
        <taxon>Vaccinioideae</taxon>
        <taxon>Vaccinieae</taxon>
        <taxon>Vaccinium</taxon>
    </lineage>
</organism>
<dbReference type="EMBL" id="CM037152">
    <property type="protein sequence ID" value="KAH7833974.1"/>
    <property type="molecule type" value="Genomic_DNA"/>
</dbReference>
<evidence type="ECO:0000313" key="2">
    <source>
        <dbReference type="Proteomes" id="UP000828048"/>
    </source>
</evidence>
<gene>
    <name evidence="1" type="ORF">Vadar_011564</name>
</gene>
<evidence type="ECO:0000313" key="1">
    <source>
        <dbReference type="EMBL" id="KAH7833974.1"/>
    </source>
</evidence>
<proteinExistence type="predicted"/>
<comment type="caution">
    <text evidence="1">The sequence shown here is derived from an EMBL/GenBank/DDBJ whole genome shotgun (WGS) entry which is preliminary data.</text>
</comment>
<dbReference type="Proteomes" id="UP000828048">
    <property type="component" value="Chromosome 2"/>
</dbReference>